<reference evidence="1" key="1">
    <citation type="submission" date="2019-08" db="EMBL/GenBank/DDBJ databases">
        <authorList>
            <person name="Kucharzyk K."/>
            <person name="Murdoch R.W."/>
            <person name="Higgins S."/>
            <person name="Loffler F."/>
        </authorList>
    </citation>
    <scope>NUCLEOTIDE SEQUENCE</scope>
</reference>
<evidence type="ECO:0000313" key="1">
    <source>
        <dbReference type="EMBL" id="MPM03600.1"/>
    </source>
</evidence>
<accession>A0A644WIN7</accession>
<dbReference type="AlphaFoldDB" id="A0A644WIN7"/>
<name>A0A644WIN7_9ZZZZ</name>
<gene>
    <name evidence="1" type="ORF">SDC9_49867</name>
</gene>
<proteinExistence type="predicted"/>
<organism evidence="1">
    <name type="scientific">bioreactor metagenome</name>
    <dbReference type="NCBI Taxonomy" id="1076179"/>
    <lineage>
        <taxon>unclassified sequences</taxon>
        <taxon>metagenomes</taxon>
        <taxon>ecological metagenomes</taxon>
    </lineage>
</organism>
<protein>
    <submittedName>
        <fullName evidence="1">Uncharacterized protein</fullName>
    </submittedName>
</protein>
<dbReference type="EMBL" id="VSSQ01000967">
    <property type="protein sequence ID" value="MPM03600.1"/>
    <property type="molecule type" value="Genomic_DNA"/>
</dbReference>
<comment type="caution">
    <text evidence="1">The sequence shown here is derived from an EMBL/GenBank/DDBJ whole genome shotgun (WGS) entry which is preliminary data.</text>
</comment>
<sequence>MGVQGGRPGGFIFLQGQERLQLFVFVCPRGLAVVERVRKAAPANIPGEDFLFLRRSRTALGLYGLQCADGFDVGMKLGLRAASAQGIVGDAEVFGGRLDFRCCPFRLRVTPHEPQEALLAFRTENGVQERGVTELNVKRTDSFNDKVPAVLQIHDIARSI</sequence>